<dbReference type="AlphaFoldDB" id="A0A3M0IPJ0"/>
<keyword evidence="5" id="KW-0963">Cytoplasm</keyword>
<evidence type="ECO:0000256" key="3">
    <source>
        <dbReference type="ARBA" id="ARBA00008177"/>
    </source>
</evidence>
<evidence type="ECO:0000256" key="5">
    <source>
        <dbReference type="ARBA" id="ARBA00022490"/>
    </source>
</evidence>
<gene>
    <name evidence="10" type="ORF">DUI87_32979</name>
</gene>
<dbReference type="GO" id="GO:0051901">
    <property type="term" value="P:positive regulation of mitochondrial depolarization"/>
    <property type="evidence" value="ECO:0007669"/>
    <property type="project" value="TreeGrafter"/>
</dbReference>
<feature type="domain" description="Putative WW-binding" evidence="9">
    <location>
        <begin position="129"/>
        <end position="180"/>
    </location>
</feature>
<proteinExistence type="inferred from homology"/>
<accession>A0A3M0IPJ0</accession>
<reference evidence="10 11" key="1">
    <citation type="submission" date="2018-07" db="EMBL/GenBank/DDBJ databases">
        <title>A high quality draft genome assembly of the barn swallow (H. rustica rustica).</title>
        <authorList>
            <person name="Formenti G."/>
            <person name="Chiara M."/>
            <person name="Poveda L."/>
            <person name="Francoijs K.-J."/>
            <person name="Bonisoli-Alquati A."/>
            <person name="Canova L."/>
            <person name="Gianfranceschi L."/>
            <person name="Horner D.S."/>
            <person name="Saino N."/>
        </authorList>
    </citation>
    <scope>NUCLEOTIDE SEQUENCE [LARGE SCALE GENOMIC DNA]</scope>
    <source>
        <strain evidence="10">Chelidonia</strain>
        <tissue evidence="10">Blood</tissue>
    </source>
</reference>
<dbReference type="InterPro" id="IPR026778">
    <property type="entry name" value="MLLT11_fam"/>
</dbReference>
<dbReference type="GO" id="GO:0090200">
    <property type="term" value="P:positive regulation of release of cytochrome c from mitochondria"/>
    <property type="evidence" value="ECO:0007669"/>
    <property type="project" value="TreeGrafter"/>
</dbReference>
<keyword evidence="8" id="KW-0539">Nucleus</keyword>
<organism evidence="10 11">
    <name type="scientific">Hirundo rustica rustica</name>
    <dbReference type="NCBI Taxonomy" id="333673"/>
    <lineage>
        <taxon>Eukaryota</taxon>
        <taxon>Metazoa</taxon>
        <taxon>Chordata</taxon>
        <taxon>Craniata</taxon>
        <taxon>Vertebrata</taxon>
        <taxon>Euteleostomi</taxon>
        <taxon>Archelosauria</taxon>
        <taxon>Archosauria</taxon>
        <taxon>Dinosauria</taxon>
        <taxon>Saurischia</taxon>
        <taxon>Theropoda</taxon>
        <taxon>Coelurosauria</taxon>
        <taxon>Aves</taxon>
        <taxon>Neognathae</taxon>
        <taxon>Neoaves</taxon>
        <taxon>Telluraves</taxon>
        <taxon>Australaves</taxon>
        <taxon>Passeriformes</taxon>
        <taxon>Sylvioidea</taxon>
        <taxon>Hirundinidae</taxon>
        <taxon>Hirundo</taxon>
    </lineage>
</organism>
<evidence type="ECO:0000256" key="7">
    <source>
        <dbReference type="ARBA" id="ARBA00023212"/>
    </source>
</evidence>
<dbReference type="GO" id="GO:0005829">
    <property type="term" value="C:cytosol"/>
    <property type="evidence" value="ECO:0007669"/>
    <property type="project" value="TreeGrafter"/>
</dbReference>
<evidence type="ECO:0000256" key="8">
    <source>
        <dbReference type="ARBA" id="ARBA00023242"/>
    </source>
</evidence>
<comment type="similarity">
    <text evidence="3">Belongs to the MLLT11 family.</text>
</comment>
<dbReference type="GO" id="GO:0097190">
    <property type="term" value="P:apoptotic signaling pathway"/>
    <property type="evidence" value="ECO:0007669"/>
    <property type="project" value="InterPro"/>
</dbReference>
<dbReference type="GO" id="GO:0045893">
    <property type="term" value="P:positive regulation of DNA-templated transcription"/>
    <property type="evidence" value="ECO:0007669"/>
    <property type="project" value="TreeGrafter"/>
</dbReference>
<comment type="subcellular location">
    <subcellularLocation>
        <location evidence="2">Cytoplasm</location>
        <location evidence="2">Cytoskeleton</location>
        <location evidence="2">Microtubule organizing center</location>
        <location evidence="2">Centrosome</location>
    </subcellularLocation>
    <subcellularLocation>
        <location evidence="1">Nucleus</location>
    </subcellularLocation>
</comment>
<evidence type="ECO:0000313" key="10">
    <source>
        <dbReference type="EMBL" id="RMB90714.1"/>
    </source>
</evidence>
<evidence type="ECO:0000256" key="1">
    <source>
        <dbReference type="ARBA" id="ARBA00004123"/>
    </source>
</evidence>
<comment type="caution">
    <text evidence="10">The sequence shown here is derived from an EMBL/GenBank/DDBJ whole genome shotgun (WGS) entry which is preliminary data.</text>
</comment>
<evidence type="ECO:0000256" key="6">
    <source>
        <dbReference type="ARBA" id="ARBA00022843"/>
    </source>
</evidence>
<dbReference type="EMBL" id="QRBI01000246">
    <property type="protein sequence ID" value="RMB90714.1"/>
    <property type="molecule type" value="Genomic_DNA"/>
</dbReference>
<evidence type="ECO:0000256" key="2">
    <source>
        <dbReference type="ARBA" id="ARBA00004300"/>
    </source>
</evidence>
<protein>
    <recommendedName>
        <fullName evidence="4">Protein AF1q</fullName>
    </recommendedName>
</protein>
<keyword evidence="6" id="KW-0832">Ubl conjugation</keyword>
<dbReference type="GO" id="GO:0005813">
    <property type="term" value="C:centrosome"/>
    <property type="evidence" value="ECO:0007669"/>
    <property type="project" value="UniProtKB-SubCell"/>
</dbReference>
<dbReference type="GO" id="GO:0005654">
    <property type="term" value="C:nucleoplasm"/>
    <property type="evidence" value="ECO:0007669"/>
    <property type="project" value="TreeGrafter"/>
</dbReference>
<sequence>MSPEPMCVRWTKFMGSPIMERSIRLLLFFCEGMRGRQPPLTPRPSPKRAALEVLTGWGFSTTQQPSLCQKSLMLAVVAASVPPVLAQLPGPPRAGSLHGDTWSWWHGVESSGWLRVGKGGLKMLDTISSQYDSFIYWRMPIPRLDMAELEGLGLADMALYKPKAGLGKLGDRDNQDLSQEEDSLLQFNSFNFWRAPIASISSLDFDLI</sequence>
<evidence type="ECO:0000313" key="11">
    <source>
        <dbReference type="Proteomes" id="UP000269221"/>
    </source>
</evidence>
<dbReference type="Pfam" id="PF15017">
    <property type="entry name" value="WRNPLPNID"/>
    <property type="match status" value="1"/>
</dbReference>
<dbReference type="InterPro" id="IPR033461">
    <property type="entry name" value="WRNPLPNID"/>
</dbReference>
<keyword evidence="7" id="KW-0206">Cytoskeleton</keyword>
<dbReference type="PANTHER" id="PTHR15404:SF2">
    <property type="entry name" value="PROTEIN AF1Q"/>
    <property type="match status" value="1"/>
</dbReference>
<dbReference type="PANTHER" id="PTHR15404">
    <property type="entry name" value="PROTEIN AF1Q"/>
    <property type="match status" value="1"/>
</dbReference>
<dbReference type="OrthoDB" id="9991950at2759"/>
<evidence type="ECO:0000259" key="9">
    <source>
        <dbReference type="Pfam" id="PF15017"/>
    </source>
</evidence>
<name>A0A3M0IPJ0_HIRRU</name>
<keyword evidence="11" id="KW-1185">Reference proteome</keyword>
<dbReference type="Proteomes" id="UP000269221">
    <property type="component" value="Unassembled WGS sequence"/>
</dbReference>
<evidence type="ECO:0000256" key="4">
    <source>
        <dbReference type="ARBA" id="ARBA00021807"/>
    </source>
</evidence>